<evidence type="ECO:0000313" key="11">
    <source>
        <dbReference type="Proteomes" id="UP001207582"/>
    </source>
</evidence>
<evidence type="ECO:0000256" key="8">
    <source>
        <dbReference type="PIRNR" id="PIRNR000124"/>
    </source>
</evidence>
<dbReference type="SUPFAM" id="SSF51735">
    <property type="entry name" value="NAD(P)-binding Rossmann-fold domains"/>
    <property type="match status" value="1"/>
</dbReference>
<dbReference type="Pfam" id="PF03721">
    <property type="entry name" value="UDPG_MGDP_dh_N"/>
    <property type="match status" value="1"/>
</dbReference>
<dbReference type="PANTHER" id="PTHR43750:SF3">
    <property type="entry name" value="UDP-GLUCOSE 6-DEHYDROGENASE TUAD"/>
    <property type="match status" value="1"/>
</dbReference>
<evidence type="ECO:0000256" key="1">
    <source>
        <dbReference type="ARBA" id="ARBA00004701"/>
    </source>
</evidence>
<dbReference type="InterPro" id="IPR017476">
    <property type="entry name" value="UDP-Glc/GDP-Man"/>
</dbReference>
<dbReference type="PIRSF" id="PIRSF500134">
    <property type="entry name" value="UDPglc_DH_bac"/>
    <property type="match status" value="1"/>
</dbReference>
<evidence type="ECO:0000259" key="9">
    <source>
        <dbReference type="SMART" id="SM00984"/>
    </source>
</evidence>
<evidence type="ECO:0000313" key="10">
    <source>
        <dbReference type="EMBL" id="MCW3782592.1"/>
    </source>
</evidence>
<dbReference type="PANTHER" id="PTHR43750">
    <property type="entry name" value="UDP-GLUCOSE 6-DEHYDROGENASE TUAD"/>
    <property type="match status" value="1"/>
</dbReference>
<gene>
    <name evidence="10" type="ORF">OM960_13450</name>
</gene>
<proteinExistence type="inferred from homology"/>
<dbReference type="EC" id="1.1.1.22" evidence="3 8"/>
<name>A0ABT3J4I3_9RHOB</name>
<dbReference type="SUPFAM" id="SSF48179">
    <property type="entry name" value="6-phosphogluconate dehydrogenase C-terminal domain-like"/>
    <property type="match status" value="1"/>
</dbReference>
<comment type="pathway">
    <text evidence="1">Nucleotide-sugar biosynthesis; UDP-alpha-D-glucuronate biosynthesis; UDP-alpha-D-glucuronate from UDP-alpha-D-glucose: step 1/1.</text>
</comment>
<accession>A0ABT3J4I3</accession>
<dbReference type="EMBL" id="JAPDOG010000011">
    <property type="protein sequence ID" value="MCW3782592.1"/>
    <property type="molecule type" value="Genomic_DNA"/>
</dbReference>
<evidence type="ECO:0000256" key="2">
    <source>
        <dbReference type="ARBA" id="ARBA00006601"/>
    </source>
</evidence>
<sequence length="435" mass="46856">MKIAVIGTGYVGLVSGVCFSDFGHEVVCVDKSAAKIATLEAGGVPIYEPGLDQIMARNVAAGRLKFTTSLDDALEDAQAVFIAVGTPTRRGDGHADLTYVMEAAAEIARGLKGHAVVVTKSTVPVGTNRKVAEVMREANPAADFDVASNPEFLREGSAIEDFMRPDRVVVGAETERAIAVMSDIYRPLYLRDFPIVFTDLESAEMIKYAANAFLATKISFINEIATLCERTGADVRAVAKGMGMDRRIGEKFLHAGPGYGGSCFPKDTRALARTGQEHGAPLRIVETVIQVNDEVKRRMVDKVVDLAGGSLAGKRVAVLGVTFKPNTDDMRDAPSLTLVPALIGLGAEVRVVDPQGRREGEHLLPGVAWLEDPYAAAEGADLVVMLTEWNEFRALDLERLSGVMRQPRMADLRNIYDRRAVLDAGFAGYEGVGRC</sequence>
<feature type="domain" description="UDP-glucose/GDP-mannose dehydrogenase C-terminal" evidence="9">
    <location>
        <begin position="317"/>
        <end position="418"/>
    </location>
</feature>
<dbReference type="Proteomes" id="UP001207582">
    <property type="component" value="Unassembled WGS sequence"/>
</dbReference>
<dbReference type="InterPro" id="IPR036291">
    <property type="entry name" value="NAD(P)-bd_dom_sf"/>
</dbReference>
<dbReference type="Pfam" id="PF03720">
    <property type="entry name" value="UDPG_MGDP_dh_C"/>
    <property type="match status" value="1"/>
</dbReference>
<dbReference type="Pfam" id="PF00984">
    <property type="entry name" value="UDPG_MGDP_dh"/>
    <property type="match status" value="1"/>
</dbReference>
<organism evidence="10 11">
    <name type="scientific">Defluviimonas salinarum</name>
    <dbReference type="NCBI Taxonomy" id="2992147"/>
    <lineage>
        <taxon>Bacteria</taxon>
        <taxon>Pseudomonadati</taxon>
        <taxon>Pseudomonadota</taxon>
        <taxon>Alphaproteobacteria</taxon>
        <taxon>Rhodobacterales</taxon>
        <taxon>Paracoccaceae</taxon>
        <taxon>Albidovulum</taxon>
    </lineage>
</organism>
<evidence type="ECO:0000256" key="5">
    <source>
        <dbReference type="ARBA" id="ARBA00023002"/>
    </source>
</evidence>
<dbReference type="RefSeq" id="WP_264772326.1">
    <property type="nucleotide sequence ID" value="NZ_JAPDOG010000011.1"/>
</dbReference>
<evidence type="ECO:0000256" key="7">
    <source>
        <dbReference type="ARBA" id="ARBA00047473"/>
    </source>
</evidence>
<dbReference type="InterPro" id="IPR036220">
    <property type="entry name" value="UDP-Glc/GDP-Man_DH_C_sf"/>
</dbReference>
<keyword evidence="6 8" id="KW-0520">NAD</keyword>
<dbReference type="InterPro" id="IPR028357">
    <property type="entry name" value="UDPglc_DH_bac"/>
</dbReference>
<dbReference type="InterPro" id="IPR014026">
    <property type="entry name" value="UDP-Glc/GDP-Man_DH_dimer"/>
</dbReference>
<dbReference type="Gene3D" id="1.20.5.100">
    <property type="entry name" value="Cytochrome c1, transmembrane anchor, C-terminal"/>
    <property type="match status" value="1"/>
</dbReference>
<dbReference type="Gene3D" id="3.40.50.720">
    <property type="entry name" value="NAD(P)-binding Rossmann-like Domain"/>
    <property type="match status" value="2"/>
</dbReference>
<dbReference type="InterPro" id="IPR001732">
    <property type="entry name" value="UDP-Glc/GDP-Man_DH_N"/>
</dbReference>
<protein>
    <recommendedName>
        <fullName evidence="4 8">UDP-glucose 6-dehydrogenase</fullName>
        <ecNumber evidence="3 8">1.1.1.22</ecNumber>
    </recommendedName>
</protein>
<comment type="similarity">
    <text evidence="2 8">Belongs to the UDP-glucose/GDP-mannose dehydrogenase family.</text>
</comment>
<comment type="catalytic activity">
    <reaction evidence="7 8">
        <text>UDP-alpha-D-glucose + 2 NAD(+) + H2O = UDP-alpha-D-glucuronate + 2 NADH + 3 H(+)</text>
        <dbReference type="Rhea" id="RHEA:23596"/>
        <dbReference type="ChEBI" id="CHEBI:15377"/>
        <dbReference type="ChEBI" id="CHEBI:15378"/>
        <dbReference type="ChEBI" id="CHEBI:57540"/>
        <dbReference type="ChEBI" id="CHEBI:57945"/>
        <dbReference type="ChEBI" id="CHEBI:58052"/>
        <dbReference type="ChEBI" id="CHEBI:58885"/>
        <dbReference type="EC" id="1.1.1.22"/>
    </reaction>
</comment>
<reference evidence="10 11" key="1">
    <citation type="submission" date="2022-10" db="EMBL/GenBank/DDBJ databases">
        <title>Defluviimonas sp. CAU 1641 isolated from mud.</title>
        <authorList>
            <person name="Kim W."/>
        </authorList>
    </citation>
    <scope>NUCLEOTIDE SEQUENCE [LARGE SCALE GENOMIC DNA]</scope>
    <source>
        <strain evidence="10 11">CAU 1641</strain>
    </source>
</reference>
<evidence type="ECO:0000256" key="4">
    <source>
        <dbReference type="ARBA" id="ARBA00015132"/>
    </source>
</evidence>
<comment type="caution">
    <text evidence="10">The sequence shown here is derived from an EMBL/GenBank/DDBJ whole genome shotgun (WGS) entry which is preliminary data.</text>
</comment>
<keyword evidence="5 8" id="KW-0560">Oxidoreductase</keyword>
<dbReference type="NCBIfam" id="TIGR03026">
    <property type="entry name" value="NDP-sugDHase"/>
    <property type="match status" value="1"/>
</dbReference>
<dbReference type="SUPFAM" id="SSF52413">
    <property type="entry name" value="UDP-glucose/GDP-mannose dehydrogenase C-terminal domain"/>
    <property type="match status" value="1"/>
</dbReference>
<evidence type="ECO:0000256" key="3">
    <source>
        <dbReference type="ARBA" id="ARBA00012954"/>
    </source>
</evidence>
<dbReference type="PIRSF" id="PIRSF000124">
    <property type="entry name" value="UDPglc_GDPman_dh"/>
    <property type="match status" value="1"/>
</dbReference>
<dbReference type="InterPro" id="IPR008927">
    <property type="entry name" value="6-PGluconate_DH-like_C_sf"/>
</dbReference>
<dbReference type="SMART" id="SM00984">
    <property type="entry name" value="UDPG_MGDP_dh_C"/>
    <property type="match status" value="1"/>
</dbReference>
<dbReference type="InterPro" id="IPR014027">
    <property type="entry name" value="UDP-Glc/GDP-Man_DH_C"/>
</dbReference>
<keyword evidence="11" id="KW-1185">Reference proteome</keyword>
<evidence type="ECO:0000256" key="6">
    <source>
        <dbReference type="ARBA" id="ARBA00023027"/>
    </source>
</evidence>